<dbReference type="Gene3D" id="1.10.3720.10">
    <property type="entry name" value="MetI-like"/>
    <property type="match status" value="1"/>
</dbReference>
<dbReference type="GO" id="GO:0005886">
    <property type="term" value="C:plasma membrane"/>
    <property type="evidence" value="ECO:0007669"/>
    <property type="project" value="UniProtKB-SubCell"/>
</dbReference>
<feature type="transmembrane region" description="Helical" evidence="7">
    <location>
        <begin position="253"/>
        <end position="275"/>
    </location>
</feature>
<keyword evidence="10" id="KW-1185">Reference proteome</keyword>
<name>A0A4U8PYW0_9FIRM</name>
<dbReference type="Proteomes" id="UP000306509">
    <property type="component" value="Unassembled WGS sequence"/>
</dbReference>
<evidence type="ECO:0000256" key="7">
    <source>
        <dbReference type="RuleBase" id="RU363032"/>
    </source>
</evidence>
<evidence type="ECO:0000313" key="10">
    <source>
        <dbReference type="Proteomes" id="UP000306509"/>
    </source>
</evidence>
<feature type="transmembrane region" description="Helical" evidence="7">
    <location>
        <begin position="68"/>
        <end position="89"/>
    </location>
</feature>
<dbReference type="RefSeq" id="WP_044297224.1">
    <property type="nucleotide sequence ID" value="NZ_JTGN01000016.1"/>
</dbReference>
<evidence type="ECO:0000256" key="1">
    <source>
        <dbReference type="ARBA" id="ARBA00004651"/>
    </source>
</evidence>
<gene>
    <name evidence="9" type="primary">araP_30</name>
    <name evidence="9" type="ORF">DSM106044_05629</name>
</gene>
<feature type="domain" description="ABC transmembrane type-1" evidence="8">
    <location>
        <begin position="64"/>
        <end position="275"/>
    </location>
</feature>
<evidence type="ECO:0000256" key="5">
    <source>
        <dbReference type="ARBA" id="ARBA00022989"/>
    </source>
</evidence>
<evidence type="ECO:0000256" key="3">
    <source>
        <dbReference type="ARBA" id="ARBA00022475"/>
    </source>
</evidence>
<feature type="transmembrane region" description="Helical" evidence="7">
    <location>
        <begin position="7"/>
        <end position="33"/>
    </location>
</feature>
<keyword evidence="2 7" id="KW-0813">Transport</keyword>
<keyword evidence="3" id="KW-1003">Cell membrane</keyword>
<dbReference type="PANTHER" id="PTHR30193">
    <property type="entry name" value="ABC TRANSPORTER PERMEASE PROTEIN"/>
    <property type="match status" value="1"/>
</dbReference>
<evidence type="ECO:0000256" key="2">
    <source>
        <dbReference type="ARBA" id="ARBA00022448"/>
    </source>
</evidence>
<evidence type="ECO:0000256" key="6">
    <source>
        <dbReference type="ARBA" id="ARBA00023136"/>
    </source>
</evidence>
<feature type="transmembrane region" description="Helical" evidence="7">
    <location>
        <begin position="159"/>
        <end position="182"/>
    </location>
</feature>
<dbReference type="PANTHER" id="PTHR30193:SF37">
    <property type="entry name" value="INNER MEMBRANE ABC TRANSPORTER PERMEASE PROTEIN YCJO"/>
    <property type="match status" value="1"/>
</dbReference>
<dbReference type="SUPFAM" id="SSF161098">
    <property type="entry name" value="MetI-like"/>
    <property type="match status" value="1"/>
</dbReference>
<keyword evidence="5 7" id="KW-1133">Transmembrane helix</keyword>
<dbReference type="PROSITE" id="PS50928">
    <property type="entry name" value="ABC_TM1"/>
    <property type="match status" value="1"/>
</dbReference>
<reference evidence="9 10" key="1">
    <citation type="journal article" date="2019" name="Anaerobe">
        <title>Detection of Robinsoniella peoriensis in multiple bone samples of a trauma patient.</title>
        <authorList>
            <person name="Schrottner P."/>
            <person name="Hartwich K."/>
            <person name="Bunk B."/>
            <person name="Schober I."/>
            <person name="Helbig S."/>
            <person name="Rudolph W.W."/>
            <person name="Gunzer F."/>
        </authorList>
    </citation>
    <scope>NUCLEOTIDE SEQUENCE [LARGE SCALE GENOMIC DNA]</scope>
    <source>
        <strain evidence="9 10">DSM 106044</strain>
    </source>
</reference>
<dbReference type="GO" id="GO:0055085">
    <property type="term" value="P:transmembrane transport"/>
    <property type="evidence" value="ECO:0007669"/>
    <property type="project" value="InterPro"/>
</dbReference>
<dbReference type="InterPro" id="IPR000515">
    <property type="entry name" value="MetI-like"/>
</dbReference>
<accession>A0A4U8PYW0</accession>
<dbReference type="InterPro" id="IPR035906">
    <property type="entry name" value="MetI-like_sf"/>
</dbReference>
<protein>
    <submittedName>
        <fullName evidence="9">L-arabinose transport system permease protein AraP</fullName>
    </submittedName>
</protein>
<dbReference type="CDD" id="cd06261">
    <property type="entry name" value="TM_PBP2"/>
    <property type="match status" value="1"/>
</dbReference>
<keyword evidence="6 7" id="KW-0472">Membrane</keyword>
<dbReference type="AlphaFoldDB" id="A0A4U8PYW0"/>
<dbReference type="Pfam" id="PF00528">
    <property type="entry name" value="BPD_transp_1"/>
    <property type="match status" value="1"/>
</dbReference>
<comment type="subcellular location">
    <subcellularLocation>
        <location evidence="1 7">Cell membrane</location>
        <topology evidence="1 7">Multi-pass membrane protein</topology>
    </subcellularLocation>
</comment>
<keyword evidence="4 7" id="KW-0812">Transmembrane</keyword>
<dbReference type="EMBL" id="QGQD01000118">
    <property type="protein sequence ID" value="TLC97549.1"/>
    <property type="molecule type" value="Genomic_DNA"/>
</dbReference>
<proteinExistence type="inferred from homology"/>
<dbReference type="InterPro" id="IPR051393">
    <property type="entry name" value="ABC_transporter_permease"/>
</dbReference>
<feature type="transmembrane region" description="Helical" evidence="7">
    <location>
        <begin position="101"/>
        <end position="122"/>
    </location>
</feature>
<evidence type="ECO:0000313" key="9">
    <source>
        <dbReference type="EMBL" id="TLC97549.1"/>
    </source>
</evidence>
<evidence type="ECO:0000259" key="8">
    <source>
        <dbReference type="PROSITE" id="PS50928"/>
    </source>
</evidence>
<sequence>MKDKKIYTYWFTLPALFIFSIFFLIPMITSVFFSMTVWNLKDFKFVGFQNFIQFFTERSLRIGIKNTLIYAFLTSGAKTILAYGIAILLSGKLKTKNFLRAVVFFPNLISTIAVGITFAAMMHPTKGLFNTVLQAMHLPTINWLGNADTAILSIVLTDIWKGTGVGVIIFLAGILAVDKAYYEAADIDGAGVFQKIRYVTTPLVRPSLNTVIILSLIGGMRSFDLVWSMTKGGPGYATDVVASIVYKQYAAGYYGLSTAGNVILFLLIVIFVFPLRSYLLKKEEY</sequence>
<organism evidence="9 10">
    <name type="scientific">Robinsoniella peoriensis</name>
    <dbReference type="NCBI Taxonomy" id="180332"/>
    <lineage>
        <taxon>Bacteria</taxon>
        <taxon>Bacillati</taxon>
        <taxon>Bacillota</taxon>
        <taxon>Clostridia</taxon>
        <taxon>Lachnospirales</taxon>
        <taxon>Lachnospiraceae</taxon>
        <taxon>Robinsoniella</taxon>
    </lineage>
</organism>
<comment type="similarity">
    <text evidence="7">Belongs to the binding-protein-dependent transport system permease family.</text>
</comment>
<evidence type="ECO:0000256" key="4">
    <source>
        <dbReference type="ARBA" id="ARBA00022692"/>
    </source>
</evidence>
<comment type="caution">
    <text evidence="9">The sequence shown here is derived from an EMBL/GenBank/DDBJ whole genome shotgun (WGS) entry which is preliminary data.</text>
</comment>
<dbReference type="STRING" id="180332.GCA_000797495_02986"/>